<reference evidence="2" key="1">
    <citation type="submission" date="2023-10" db="EMBL/GenBank/DDBJ databases">
        <authorList>
            <person name="Chen Y."/>
            <person name="Shah S."/>
            <person name="Dougan E. K."/>
            <person name="Thang M."/>
            <person name="Chan C."/>
        </authorList>
    </citation>
    <scope>NUCLEOTIDE SEQUENCE [LARGE SCALE GENOMIC DNA]</scope>
</reference>
<protein>
    <submittedName>
        <fullName evidence="2">Uncharacterized protein</fullName>
    </submittedName>
</protein>
<keyword evidence="3" id="KW-1185">Reference proteome</keyword>
<dbReference type="Proteomes" id="UP001189429">
    <property type="component" value="Unassembled WGS sequence"/>
</dbReference>
<feature type="region of interest" description="Disordered" evidence="1">
    <location>
        <begin position="116"/>
        <end position="145"/>
    </location>
</feature>
<feature type="compositionally biased region" description="Basic and acidic residues" evidence="1">
    <location>
        <begin position="40"/>
        <end position="49"/>
    </location>
</feature>
<comment type="caution">
    <text evidence="2">The sequence shown here is derived from an EMBL/GenBank/DDBJ whole genome shotgun (WGS) entry which is preliminary data.</text>
</comment>
<accession>A0ABN9VGT7</accession>
<dbReference type="EMBL" id="CAUYUJ010017170">
    <property type="protein sequence ID" value="CAK0872420.1"/>
    <property type="molecule type" value="Genomic_DNA"/>
</dbReference>
<evidence type="ECO:0000313" key="3">
    <source>
        <dbReference type="Proteomes" id="UP001189429"/>
    </source>
</evidence>
<name>A0ABN9VGT7_9DINO</name>
<gene>
    <name evidence="2" type="ORF">PCOR1329_LOCUS57896</name>
</gene>
<sequence>MSAAAAPRARQSGGSPRGARSAPGTRTFATTYGSFLGEGQGERRRHELLDGVALPWPDPPPQQQRSTGAGSEATGAIAAGFASSGPPQGGRPRKPGGALADPCGGLLRLGELHRRPLHPVAPPTAGAEGRGHTPRSGFCCARSPQGGDAALDAGALLGGGWNGVWRRPDP</sequence>
<organism evidence="2 3">
    <name type="scientific">Prorocentrum cordatum</name>
    <dbReference type="NCBI Taxonomy" id="2364126"/>
    <lineage>
        <taxon>Eukaryota</taxon>
        <taxon>Sar</taxon>
        <taxon>Alveolata</taxon>
        <taxon>Dinophyceae</taxon>
        <taxon>Prorocentrales</taxon>
        <taxon>Prorocentraceae</taxon>
        <taxon>Prorocentrum</taxon>
    </lineage>
</organism>
<proteinExistence type="predicted"/>
<evidence type="ECO:0000256" key="1">
    <source>
        <dbReference type="SAM" id="MobiDB-lite"/>
    </source>
</evidence>
<evidence type="ECO:0000313" key="2">
    <source>
        <dbReference type="EMBL" id="CAK0872420.1"/>
    </source>
</evidence>
<feature type="region of interest" description="Disordered" evidence="1">
    <location>
        <begin position="1"/>
        <end position="102"/>
    </location>
</feature>